<dbReference type="InterPro" id="IPR057929">
    <property type="entry name" value="RamC_N"/>
</dbReference>
<dbReference type="Pfam" id="PF00069">
    <property type="entry name" value="Pkinase"/>
    <property type="match status" value="1"/>
</dbReference>
<protein>
    <submittedName>
        <fullName evidence="2">Protein kinase</fullName>
    </submittedName>
</protein>
<feature type="domain" description="Protein kinase" evidence="1">
    <location>
        <begin position="208"/>
        <end position="473"/>
    </location>
</feature>
<dbReference type="Pfam" id="PF25816">
    <property type="entry name" value="RamC_N"/>
    <property type="match status" value="1"/>
</dbReference>
<reference evidence="2 3" key="1">
    <citation type="submission" date="2021-05" db="EMBL/GenBank/DDBJ databases">
        <title>A Polyphasic approach of four new species of the genus Ohtaekwangia: Ohtaekwangia histidinii sp. nov., Ohtaekwangia cretensis sp. nov., Ohtaekwangia indiensis sp. nov., Ohtaekwangia reichenbachii sp. nov. from diverse environment.</title>
        <authorList>
            <person name="Octaviana S."/>
        </authorList>
    </citation>
    <scope>NUCLEOTIDE SEQUENCE [LARGE SCALE GENOMIC DNA]</scope>
    <source>
        <strain evidence="2 3">PWU37</strain>
    </source>
</reference>
<evidence type="ECO:0000313" key="3">
    <source>
        <dbReference type="Proteomes" id="UP001319180"/>
    </source>
</evidence>
<dbReference type="AlphaFoldDB" id="A0AAP2DCH0"/>
<sequence length="883" mass="98778">MLAKVKNDTRAESSFDYATALRLRNQKYKTVEEHYLQVGTIKKTEGWILHLSAINSQISALIQAVLPILIRDKIAFKLISNARTADLLLNGKLGAFQIGKIFRIYPETDTIAHALSRKLIEATAEIKGPAVPTDAHLGGALYARYGSFNPVLMPDAAGQLQRYIHDSSGNLIPDLYNVPFALPLGRSWPFSNGLVPKPSPLPVLNNTYLITSELKTDVKGRVLKTIQVKGLTIRRAVVKEARHHIGTDNFGRDIIDRLRWQFELQNKLRNKVSIPKVYDFFSEAGNQYLAMELIKGKALDKIILETIDGMIWKDVKSQDKITLINYLSQVIENIKALHALGYVHRDITPVNFILDRNKKIILIDLEGTYSLTEGLPTPPFDIGTLGFMPPEHDSIRPANTPEDIYSLGALMFVFATGLKPAKFLPGNSERIENTLSTVWIDDTLYDVIRQCTRLNPLERPGIKDLSIQIHEYCSAIKSNTLTYNKQRNATPTKDLVKKTIIDTLHAFAGKNMLSEEGLWHSIDLKEDHLLSARDATKTYTPGLYEGVGSAIYVASIAKRLNYPINALKSPLSTAFRFINSSSMSKLPNIHPGFYHGTAGQAMAMTLAIRNQLLPESPSLRESLTTCLSLPTSDLTMAQGIAGQCMAMLQCYPERSQNSVIEKRLSTLIDNILSKQQRNGSWQTTQEHPTGISYGVSGITMALIGYHSTRTNSEVKQAIRKAISWLETKTIKKEGTTLWITGGSKRKIDPWFGNGVLGIILTYMHAYDILEDPILKKRVHDSLTYLSHHLTQNDFSLANGLCGIGEIYLEAARIFKTQEYQPYIDRVLNLVLCARHENASGTHWIANNERIPYVGLGNGNGGILHFLMRYENPDNIKFPLFGIK</sequence>
<keyword evidence="3" id="KW-1185">Reference proteome</keyword>
<evidence type="ECO:0000313" key="2">
    <source>
        <dbReference type="EMBL" id="MBT1689233.1"/>
    </source>
</evidence>
<dbReference type="SUPFAM" id="SSF158745">
    <property type="entry name" value="LanC-like"/>
    <property type="match status" value="1"/>
</dbReference>
<comment type="caution">
    <text evidence="2">The sequence shown here is derived from an EMBL/GenBank/DDBJ whole genome shotgun (WGS) entry which is preliminary data.</text>
</comment>
<dbReference type="EMBL" id="JAHESC010000037">
    <property type="protein sequence ID" value="MBT1689233.1"/>
    <property type="molecule type" value="Genomic_DNA"/>
</dbReference>
<dbReference type="Proteomes" id="UP001319180">
    <property type="component" value="Unassembled WGS sequence"/>
</dbReference>
<keyword evidence="2" id="KW-0808">Transferase</keyword>
<dbReference type="InterPro" id="IPR008266">
    <property type="entry name" value="Tyr_kinase_AS"/>
</dbReference>
<dbReference type="PANTHER" id="PTHR44167">
    <property type="entry name" value="OVARIAN-SPECIFIC SERINE/THREONINE-PROTEIN KINASE LOK-RELATED"/>
    <property type="match status" value="1"/>
</dbReference>
<dbReference type="InterPro" id="IPR007822">
    <property type="entry name" value="LANC-like"/>
</dbReference>
<proteinExistence type="predicted"/>
<accession>A0AAP2DCH0</accession>
<dbReference type="GO" id="GO:0004674">
    <property type="term" value="F:protein serine/threonine kinase activity"/>
    <property type="evidence" value="ECO:0007669"/>
    <property type="project" value="TreeGrafter"/>
</dbReference>
<dbReference type="PANTHER" id="PTHR44167:SF24">
    <property type="entry name" value="SERINE_THREONINE-PROTEIN KINASE CHK2"/>
    <property type="match status" value="1"/>
</dbReference>
<dbReference type="Gene3D" id="1.10.510.10">
    <property type="entry name" value="Transferase(Phosphotransferase) domain 1"/>
    <property type="match status" value="1"/>
</dbReference>
<evidence type="ECO:0000259" key="1">
    <source>
        <dbReference type="PROSITE" id="PS50011"/>
    </source>
</evidence>
<dbReference type="GO" id="GO:0005975">
    <property type="term" value="P:carbohydrate metabolic process"/>
    <property type="evidence" value="ECO:0007669"/>
    <property type="project" value="InterPro"/>
</dbReference>
<dbReference type="InterPro" id="IPR011009">
    <property type="entry name" value="Kinase-like_dom_sf"/>
</dbReference>
<dbReference type="GO" id="GO:0005737">
    <property type="term" value="C:cytoplasm"/>
    <property type="evidence" value="ECO:0007669"/>
    <property type="project" value="TreeGrafter"/>
</dbReference>
<dbReference type="Pfam" id="PF05147">
    <property type="entry name" value="LANC_like"/>
    <property type="match status" value="1"/>
</dbReference>
<organism evidence="2 3">
    <name type="scientific">Dawidia soli</name>
    <dbReference type="NCBI Taxonomy" id="2782352"/>
    <lineage>
        <taxon>Bacteria</taxon>
        <taxon>Pseudomonadati</taxon>
        <taxon>Bacteroidota</taxon>
        <taxon>Cytophagia</taxon>
        <taxon>Cytophagales</taxon>
        <taxon>Chryseotaleaceae</taxon>
        <taxon>Dawidia</taxon>
    </lineage>
</organism>
<name>A0AAP2DCH0_9BACT</name>
<dbReference type="InterPro" id="IPR012341">
    <property type="entry name" value="6hp_glycosidase-like_sf"/>
</dbReference>
<dbReference type="RefSeq" id="WP_254092456.1">
    <property type="nucleotide sequence ID" value="NZ_JAHESC010000037.1"/>
</dbReference>
<dbReference type="SUPFAM" id="SSF56112">
    <property type="entry name" value="Protein kinase-like (PK-like)"/>
    <property type="match status" value="1"/>
</dbReference>
<dbReference type="GO" id="GO:0005524">
    <property type="term" value="F:ATP binding"/>
    <property type="evidence" value="ECO:0007669"/>
    <property type="project" value="InterPro"/>
</dbReference>
<keyword evidence="2" id="KW-0418">Kinase</keyword>
<dbReference type="Gene3D" id="1.50.10.10">
    <property type="match status" value="1"/>
</dbReference>
<dbReference type="PROSITE" id="PS00109">
    <property type="entry name" value="PROTEIN_KINASE_TYR"/>
    <property type="match status" value="1"/>
</dbReference>
<gene>
    <name evidence="2" type="ORF">KK078_21890</name>
</gene>
<dbReference type="SMART" id="SM01260">
    <property type="entry name" value="LANC_like"/>
    <property type="match status" value="1"/>
</dbReference>
<dbReference type="GO" id="GO:0031179">
    <property type="term" value="P:peptide modification"/>
    <property type="evidence" value="ECO:0007669"/>
    <property type="project" value="InterPro"/>
</dbReference>
<dbReference type="PROSITE" id="PS50011">
    <property type="entry name" value="PROTEIN_KINASE_DOM"/>
    <property type="match status" value="1"/>
</dbReference>
<dbReference type="InterPro" id="IPR000719">
    <property type="entry name" value="Prot_kinase_dom"/>
</dbReference>